<dbReference type="Proteomes" id="UP000011885">
    <property type="component" value="Unassembled WGS sequence"/>
</dbReference>
<keyword evidence="2" id="KW-1185">Reference proteome</keyword>
<accession>M5U3D1</accession>
<comment type="caution">
    <text evidence="1">The sequence shown here is derived from an EMBL/GenBank/DDBJ whole genome shotgun (WGS) entry which is preliminary data.</text>
</comment>
<name>M5U3D1_9BACT</name>
<sequence length="433" mass="46643">MTQSSFEHRTLGEITPELQSRLAELSNDPASKSNQDSFTSAQRAVLVDIASLQVKAKRTFGETSGDGEAWWVTRGGLQQSTHHRVARLKASWMGDRPVVDLCCGLGSDTIALARRGATTGVDIDIDVLSFTQANLDVANVTARLKQVDVETASIDELIGDAERLHIDPDRRADGQRHTNADDLVPSWDRVEALMRATRGGLIKLAPATKLSDEQSASIHRTWIGTGGSVREQTVIFGDVLQNDWVANNGMRAGGKSAITIRNGIAHVYASTKKSEALSPGATMLPADTHSEKKGTGKRSDIIGQWIIDPDAAIRAAGLTESFARSIGARVVGAASGFLTCDSIDALQPWASLAMAARVVEVVGCDDRKLRRCFRARKAFPDLVKVRGHDLDPAHLSRKMQSCGDQPLGLWIGRSGKRTYAAITEHPTLPGAPT</sequence>
<proteinExistence type="predicted"/>
<protein>
    <recommendedName>
        <fullName evidence="3">THUMP-like domain-containing protein</fullName>
    </recommendedName>
</protein>
<dbReference type="RefSeq" id="WP_008678554.1">
    <property type="nucleotide sequence ID" value="NZ_ANOH01000183.1"/>
</dbReference>
<evidence type="ECO:0000313" key="2">
    <source>
        <dbReference type="Proteomes" id="UP000011885"/>
    </source>
</evidence>
<reference evidence="1 2" key="1">
    <citation type="journal article" date="2013" name="Mar. Genomics">
        <title>Expression of sulfatases in Rhodopirellula baltica and the diversity of sulfatases in the genus Rhodopirellula.</title>
        <authorList>
            <person name="Wegner C.E."/>
            <person name="Richter-Heitmann T."/>
            <person name="Klindworth A."/>
            <person name="Klockow C."/>
            <person name="Richter M."/>
            <person name="Achstetter T."/>
            <person name="Glockner F.O."/>
            <person name="Harder J."/>
        </authorList>
    </citation>
    <scope>NUCLEOTIDE SEQUENCE [LARGE SCALE GENOMIC DNA]</scope>
    <source>
        <strain evidence="1 2">SM41</strain>
    </source>
</reference>
<dbReference type="AlphaFoldDB" id="M5U3D1"/>
<gene>
    <name evidence="1" type="ORF">RSSM_02602</name>
</gene>
<dbReference type="OrthoDB" id="9810570at2"/>
<dbReference type="EMBL" id="ANOH01000183">
    <property type="protein sequence ID" value="EMI55965.1"/>
    <property type="molecule type" value="Genomic_DNA"/>
</dbReference>
<evidence type="ECO:0008006" key="3">
    <source>
        <dbReference type="Google" id="ProtNLM"/>
    </source>
</evidence>
<evidence type="ECO:0000313" key="1">
    <source>
        <dbReference type="EMBL" id="EMI55965.1"/>
    </source>
</evidence>
<dbReference type="CDD" id="cd02440">
    <property type="entry name" value="AdoMet_MTases"/>
    <property type="match status" value="1"/>
</dbReference>
<dbReference type="PATRIC" id="fig|1263870.3.peg.2769"/>
<dbReference type="InterPro" id="IPR029063">
    <property type="entry name" value="SAM-dependent_MTases_sf"/>
</dbReference>
<dbReference type="SUPFAM" id="SSF53335">
    <property type="entry name" value="S-adenosyl-L-methionine-dependent methyltransferases"/>
    <property type="match status" value="1"/>
</dbReference>
<dbReference type="Gene3D" id="3.40.50.150">
    <property type="entry name" value="Vaccinia Virus protein VP39"/>
    <property type="match status" value="1"/>
</dbReference>
<organism evidence="1 2">
    <name type="scientific">Rhodopirellula sallentina SM41</name>
    <dbReference type="NCBI Taxonomy" id="1263870"/>
    <lineage>
        <taxon>Bacteria</taxon>
        <taxon>Pseudomonadati</taxon>
        <taxon>Planctomycetota</taxon>
        <taxon>Planctomycetia</taxon>
        <taxon>Pirellulales</taxon>
        <taxon>Pirellulaceae</taxon>
        <taxon>Rhodopirellula</taxon>
    </lineage>
</organism>